<dbReference type="EMBL" id="FXXQ01000009">
    <property type="protein sequence ID" value="SMX24617.1"/>
    <property type="molecule type" value="Genomic_DNA"/>
</dbReference>
<keyword evidence="3 6" id="KW-0378">Hydrolase</keyword>
<dbReference type="Proteomes" id="UP000201838">
    <property type="component" value="Unassembled WGS sequence"/>
</dbReference>
<keyword evidence="9" id="KW-1185">Reference proteome</keyword>
<sequence length="236" mass="25339">MRSVCISLVAILGLAACDIQVEGPSGVSRPTEAPVSQSRTGGPQSLADFRAVVRQVEPVAERTCRELRPRANCDFRIFIDDREGLPPNAYQTLDENGRPLIGFTPALFAEMRNRDELAFALSHEAAHHIEGHIPQIQNSAAAGAILGTLIGSLAGLDQAGVETAQNIGGTIGARRYSKGFELEADSLGARIAQRSGYDPLRGVLYFARSADPGDRFLRTHPPNADRINTVRRAIGG</sequence>
<protein>
    <submittedName>
        <fullName evidence="8">Peptidase family M48</fullName>
    </submittedName>
</protein>
<comment type="cofactor">
    <cofactor evidence="6">
        <name>Zn(2+)</name>
        <dbReference type="ChEBI" id="CHEBI:29105"/>
    </cofactor>
    <text evidence="6">Binds 1 zinc ion per subunit.</text>
</comment>
<evidence type="ECO:0000256" key="3">
    <source>
        <dbReference type="ARBA" id="ARBA00022801"/>
    </source>
</evidence>
<evidence type="ECO:0000259" key="7">
    <source>
        <dbReference type="Pfam" id="PF01435"/>
    </source>
</evidence>
<dbReference type="InterPro" id="IPR051156">
    <property type="entry name" value="Mito/Outer_Membr_Metalloprot"/>
</dbReference>
<organism evidence="8 9">
    <name type="scientific">Boseongicola aestuarii</name>
    <dbReference type="NCBI Taxonomy" id="1470561"/>
    <lineage>
        <taxon>Bacteria</taxon>
        <taxon>Pseudomonadati</taxon>
        <taxon>Pseudomonadota</taxon>
        <taxon>Alphaproteobacteria</taxon>
        <taxon>Rhodobacterales</taxon>
        <taxon>Paracoccaceae</taxon>
        <taxon>Boseongicola</taxon>
    </lineage>
</organism>
<gene>
    <name evidence="8" type="ORF">BOA8489_02743</name>
</gene>
<accession>A0A238J1X1</accession>
<comment type="similarity">
    <text evidence="6">Belongs to the peptidase M48 family.</text>
</comment>
<evidence type="ECO:0000256" key="5">
    <source>
        <dbReference type="ARBA" id="ARBA00023049"/>
    </source>
</evidence>
<reference evidence="8 9" key="1">
    <citation type="submission" date="2017-05" db="EMBL/GenBank/DDBJ databases">
        <authorList>
            <person name="Song R."/>
            <person name="Chenine A.L."/>
            <person name="Ruprecht R.M."/>
        </authorList>
    </citation>
    <scope>NUCLEOTIDE SEQUENCE [LARGE SCALE GENOMIC DNA]</scope>
    <source>
        <strain evidence="8 9">CECT 8489</strain>
    </source>
</reference>
<feature type="domain" description="Peptidase M48" evidence="7">
    <location>
        <begin position="75"/>
        <end position="232"/>
    </location>
</feature>
<dbReference type="OrthoDB" id="7338723at2"/>
<keyword evidence="4 6" id="KW-0862">Zinc</keyword>
<dbReference type="CDD" id="cd07324">
    <property type="entry name" value="M48C_Oma1-like"/>
    <property type="match status" value="1"/>
</dbReference>
<dbReference type="Pfam" id="PF01435">
    <property type="entry name" value="Peptidase_M48"/>
    <property type="match status" value="1"/>
</dbReference>
<dbReference type="GO" id="GO:0046872">
    <property type="term" value="F:metal ion binding"/>
    <property type="evidence" value="ECO:0007669"/>
    <property type="project" value="UniProtKB-KW"/>
</dbReference>
<dbReference type="PROSITE" id="PS51257">
    <property type="entry name" value="PROKAR_LIPOPROTEIN"/>
    <property type="match status" value="1"/>
</dbReference>
<evidence type="ECO:0000256" key="4">
    <source>
        <dbReference type="ARBA" id="ARBA00022833"/>
    </source>
</evidence>
<evidence type="ECO:0000313" key="8">
    <source>
        <dbReference type="EMBL" id="SMX24617.1"/>
    </source>
</evidence>
<keyword evidence="1 6" id="KW-0645">Protease</keyword>
<dbReference type="PANTHER" id="PTHR22726">
    <property type="entry name" value="METALLOENDOPEPTIDASE OMA1"/>
    <property type="match status" value="1"/>
</dbReference>
<keyword evidence="2" id="KW-0479">Metal-binding</keyword>
<evidence type="ECO:0000256" key="2">
    <source>
        <dbReference type="ARBA" id="ARBA00022723"/>
    </source>
</evidence>
<evidence type="ECO:0000256" key="1">
    <source>
        <dbReference type="ARBA" id="ARBA00022670"/>
    </source>
</evidence>
<dbReference type="RefSeq" id="WP_093974654.1">
    <property type="nucleotide sequence ID" value="NZ_FXXQ01000009.1"/>
</dbReference>
<proteinExistence type="inferred from homology"/>
<evidence type="ECO:0000256" key="6">
    <source>
        <dbReference type="RuleBase" id="RU003983"/>
    </source>
</evidence>
<dbReference type="AlphaFoldDB" id="A0A238J1X1"/>
<dbReference type="PANTHER" id="PTHR22726:SF1">
    <property type="entry name" value="METALLOENDOPEPTIDASE OMA1, MITOCHONDRIAL"/>
    <property type="match status" value="1"/>
</dbReference>
<dbReference type="InterPro" id="IPR001915">
    <property type="entry name" value="Peptidase_M48"/>
</dbReference>
<dbReference type="GO" id="GO:0051603">
    <property type="term" value="P:proteolysis involved in protein catabolic process"/>
    <property type="evidence" value="ECO:0007669"/>
    <property type="project" value="TreeGrafter"/>
</dbReference>
<dbReference type="GO" id="GO:0016020">
    <property type="term" value="C:membrane"/>
    <property type="evidence" value="ECO:0007669"/>
    <property type="project" value="TreeGrafter"/>
</dbReference>
<keyword evidence="5 6" id="KW-0482">Metalloprotease</keyword>
<name>A0A238J1X1_9RHOB</name>
<dbReference type="Gene3D" id="3.30.2010.10">
    <property type="entry name" value="Metalloproteases ('zincins'), catalytic domain"/>
    <property type="match status" value="1"/>
</dbReference>
<dbReference type="GO" id="GO:0004222">
    <property type="term" value="F:metalloendopeptidase activity"/>
    <property type="evidence" value="ECO:0007669"/>
    <property type="project" value="InterPro"/>
</dbReference>
<evidence type="ECO:0000313" key="9">
    <source>
        <dbReference type="Proteomes" id="UP000201838"/>
    </source>
</evidence>